<gene>
    <name evidence="1" type="ORF">ENI34_08525</name>
</gene>
<accession>A0A9C9K0K4</accession>
<proteinExistence type="predicted"/>
<sequence>MRSIIMVTSGEINLKERKEKINNLVKKLSEYLDFYSVSNTSSKYSVMGPVSKIIEMSKNRKNTPEFIKARALRMHEMNRISGYVSNEAIQVMEKAIDELLNFRQELLPTELPRVMEMIDYEVYFCRRKKNIQELEQIREDFINYLKKTYNNKLNDLKSKWGKQHITDWNDIRFPTKTGKYFKEGNEKQKEDIRNFWQQHKDLGKKIIDIEEVNND</sequence>
<evidence type="ECO:0000313" key="1">
    <source>
        <dbReference type="EMBL" id="HEC79167.1"/>
    </source>
</evidence>
<organism evidence="1 2">
    <name type="scientific">candidate division WOR-3 bacterium</name>
    <dbReference type="NCBI Taxonomy" id="2052148"/>
    <lineage>
        <taxon>Bacteria</taxon>
        <taxon>Bacteria division WOR-3</taxon>
    </lineage>
</organism>
<name>A0A9C9K0K4_UNCW3</name>
<protein>
    <submittedName>
        <fullName evidence="1">Uncharacterized protein</fullName>
    </submittedName>
</protein>
<dbReference type="AlphaFoldDB" id="A0A9C9K0K4"/>
<dbReference type="Gene3D" id="3.20.20.80">
    <property type="entry name" value="Glycosidases"/>
    <property type="match status" value="1"/>
</dbReference>
<dbReference type="EMBL" id="DRIG01000092">
    <property type="protein sequence ID" value="HEC79167.1"/>
    <property type="molecule type" value="Genomic_DNA"/>
</dbReference>
<comment type="caution">
    <text evidence="1">The sequence shown here is derived from an EMBL/GenBank/DDBJ whole genome shotgun (WGS) entry which is preliminary data.</text>
</comment>
<dbReference type="Proteomes" id="UP000885826">
    <property type="component" value="Unassembled WGS sequence"/>
</dbReference>
<reference evidence="1" key="1">
    <citation type="journal article" date="2020" name="mSystems">
        <title>Genome- and Community-Level Interaction Insights into Carbon Utilization and Element Cycling Functions of Hydrothermarchaeota in Hydrothermal Sediment.</title>
        <authorList>
            <person name="Zhou Z."/>
            <person name="Liu Y."/>
            <person name="Xu W."/>
            <person name="Pan J."/>
            <person name="Luo Z.H."/>
            <person name="Li M."/>
        </authorList>
    </citation>
    <scope>NUCLEOTIDE SEQUENCE</scope>
    <source>
        <strain evidence="1">HyVt-388</strain>
    </source>
</reference>
<evidence type="ECO:0000313" key="2">
    <source>
        <dbReference type="Proteomes" id="UP000885826"/>
    </source>
</evidence>